<evidence type="ECO:0000256" key="2">
    <source>
        <dbReference type="ARBA" id="ARBA00022448"/>
    </source>
</evidence>
<feature type="transmembrane region" description="Helical" evidence="7">
    <location>
        <begin position="121"/>
        <end position="142"/>
    </location>
</feature>
<evidence type="ECO:0000256" key="5">
    <source>
        <dbReference type="ARBA" id="ARBA00023136"/>
    </source>
</evidence>
<dbReference type="InterPro" id="IPR013057">
    <property type="entry name" value="AA_transpt_TM"/>
</dbReference>
<keyword evidence="5 7" id="KW-0472">Membrane</keyword>
<evidence type="ECO:0000313" key="9">
    <source>
        <dbReference type="EMBL" id="KHN89153.1"/>
    </source>
</evidence>
<evidence type="ECO:0000313" key="10">
    <source>
        <dbReference type="Proteomes" id="UP000031036"/>
    </source>
</evidence>
<evidence type="ECO:0000256" key="4">
    <source>
        <dbReference type="ARBA" id="ARBA00022989"/>
    </source>
</evidence>
<feature type="domain" description="Amino acid transporter transmembrane" evidence="8">
    <location>
        <begin position="90"/>
        <end position="326"/>
    </location>
</feature>
<keyword evidence="3 7" id="KW-0812">Transmembrane</keyword>
<name>A0A0B2W5D1_TOXCA</name>
<dbReference type="STRING" id="6265.A0A0B2W5D1"/>
<keyword evidence="2" id="KW-0813">Transport</keyword>
<dbReference type="AlphaFoldDB" id="A0A0B2W5D1"/>
<comment type="subcellular location">
    <subcellularLocation>
        <location evidence="1">Membrane</location>
    </subcellularLocation>
</comment>
<evidence type="ECO:0000259" key="8">
    <source>
        <dbReference type="Pfam" id="PF01490"/>
    </source>
</evidence>
<feature type="transmembrane region" description="Helical" evidence="7">
    <location>
        <begin position="91"/>
        <end position="115"/>
    </location>
</feature>
<keyword evidence="10" id="KW-1185">Reference proteome</keyword>
<dbReference type="EMBL" id="JPKZ01000021">
    <property type="protein sequence ID" value="KHN89153.1"/>
    <property type="molecule type" value="Genomic_DNA"/>
</dbReference>
<feature type="transmembrane region" description="Helical" evidence="7">
    <location>
        <begin position="210"/>
        <end position="232"/>
    </location>
</feature>
<reference evidence="9 10" key="1">
    <citation type="submission" date="2014-11" db="EMBL/GenBank/DDBJ databases">
        <title>Genetic blueprint of the zoonotic pathogen Toxocara canis.</title>
        <authorList>
            <person name="Zhu X.-Q."/>
            <person name="Korhonen P.K."/>
            <person name="Cai H."/>
            <person name="Young N.D."/>
            <person name="Nejsum P."/>
            <person name="von Samson-Himmelstjerna G."/>
            <person name="Boag P.R."/>
            <person name="Tan P."/>
            <person name="Li Q."/>
            <person name="Min J."/>
            <person name="Yang Y."/>
            <person name="Wang X."/>
            <person name="Fang X."/>
            <person name="Hall R.S."/>
            <person name="Hofmann A."/>
            <person name="Sternberg P.W."/>
            <person name="Jex A.R."/>
            <person name="Gasser R.B."/>
        </authorList>
    </citation>
    <scope>NUCLEOTIDE SEQUENCE [LARGE SCALE GENOMIC DNA]</scope>
    <source>
        <strain evidence="9">PN_DK_2014</strain>
    </source>
</reference>
<comment type="caution">
    <text evidence="9">The sequence shown here is derived from an EMBL/GenBank/DDBJ whole genome shotgun (WGS) entry which is preliminary data.</text>
</comment>
<feature type="transmembrane region" description="Helical" evidence="7">
    <location>
        <begin position="279"/>
        <end position="299"/>
    </location>
</feature>
<feature type="compositionally biased region" description="Gly residues" evidence="6">
    <location>
        <begin position="1"/>
        <end position="18"/>
    </location>
</feature>
<feature type="transmembrane region" description="Helical" evidence="7">
    <location>
        <begin position="178"/>
        <end position="198"/>
    </location>
</feature>
<sequence length="340" mass="37120">MDGAAQKGGKGIESGGAPGSEAELDTASRLMSGRVSFDAALGTIPTISDGKMSIDTNASTAKSIDSKRSSLMLLFDPLRKRLSTAQIPRGLSWPLTAVFLVADLVGGGIVAMPVAFNNTGLPTGIVFMLVICFFFSVTGYQLGENWVIMQERWPIYKTHCRKPYPEMALRSMGNKMRIVAYICVYFTQFGTSVIYIILPSKSIRNFVGSMGGNLDVCYMLIIVALFILPFTYLKSPADFWFIIVIAMACTVIAVSFILASVGLDMPACIKEVSYPDATVLTALLSLGTFQFAFNGHHVFPTIQHDMYNPKEFSKAVILGFVCKIVITFSLRNFPLIVCIT</sequence>
<proteinExistence type="predicted"/>
<dbReference type="GO" id="GO:0016020">
    <property type="term" value="C:membrane"/>
    <property type="evidence" value="ECO:0007669"/>
    <property type="project" value="UniProtKB-SubCell"/>
</dbReference>
<evidence type="ECO:0000256" key="1">
    <source>
        <dbReference type="ARBA" id="ARBA00004370"/>
    </source>
</evidence>
<evidence type="ECO:0000256" key="7">
    <source>
        <dbReference type="SAM" id="Phobius"/>
    </source>
</evidence>
<dbReference type="OrthoDB" id="655540at2759"/>
<evidence type="ECO:0000256" key="6">
    <source>
        <dbReference type="SAM" id="MobiDB-lite"/>
    </source>
</evidence>
<keyword evidence="4 7" id="KW-1133">Transmembrane helix</keyword>
<feature type="region of interest" description="Disordered" evidence="6">
    <location>
        <begin position="1"/>
        <end position="24"/>
    </location>
</feature>
<accession>A0A0B2W5D1</accession>
<dbReference type="Pfam" id="PF01490">
    <property type="entry name" value="Aa_trans"/>
    <property type="match status" value="1"/>
</dbReference>
<dbReference type="OMA" id="AYGNRCH"/>
<evidence type="ECO:0000256" key="3">
    <source>
        <dbReference type="ARBA" id="ARBA00022692"/>
    </source>
</evidence>
<dbReference type="PANTHER" id="PTHR48017">
    <property type="entry name" value="OS05G0424000 PROTEIN-RELATED"/>
    <property type="match status" value="1"/>
</dbReference>
<dbReference type="Proteomes" id="UP000031036">
    <property type="component" value="Unassembled WGS sequence"/>
</dbReference>
<feature type="transmembrane region" description="Helical" evidence="7">
    <location>
        <begin position="311"/>
        <end position="330"/>
    </location>
</feature>
<gene>
    <name evidence="9" type="primary">AVT4</name>
    <name evidence="9" type="ORF">Tcan_17797</name>
</gene>
<organism evidence="9 10">
    <name type="scientific">Toxocara canis</name>
    <name type="common">Canine roundworm</name>
    <dbReference type="NCBI Taxonomy" id="6265"/>
    <lineage>
        <taxon>Eukaryota</taxon>
        <taxon>Metazoa</taxon>
        <taxon>Ecdysozoa</taxon>
        <taxon>Nematoda</taxon>
        <taxon>Chromadorea</taxon>
        <taxon>Rhabditida</taxon>
        <taxon>Spirurina</taxon>
        <taxon>Ascaridomorpha</taxon>
        <taxon>Ascaridoidea</taxon>
        <taxon>Toxocaridae</taxon>
        <taxon>Toxocara</taxon>
    </lineage>
</organism>
<feature type="transmembrane region" description="Helical" evidence="7">
    <location>
        <begin position="239"/>
        <end position="259"/>
    </location>
</feature>
<protein>
    <submittedName>
        <fullName evidence="9">Vacuolar amino acid transporter 4</fullName>
    </submittedName>
</protein>